<proteinExistence type="predicted"/>
<gene>
    <name evidence="3" type="ORF">SHERM_22182</name>
</gene>
<dbReference type="PANTHER" id="PTHR35120">
    <property type="entry name" value="HISTONE ACETYLTRANSFERASE KAT6B-LIKE"/>
    <property type="match status" value="1"/>
</dbReference>
<feature type="transmembrane region" description="Helical" evidence="2">
    <location>
        <begin position="75"/>
        <end position="93"/>
    </location>
</feature>
<dbReference type="PANTHER" id="PTHR35120:SF2">
    <property type="entry name" value="AMINOTRANSFERASE-LIKE PLANT MOBILE DOMAIN-CONTAINING PROTEIN"/>
    <property type="match status" value="1"/>
</dbReference>
<keyword evidence="2" id="KW-1133">Transmembrane helix</keyword>
<comment type="caution">
    <text evidence="3">The sequence shown here is derived from an EMBL/GenBank/DDBJ whole genome shotgun (WGS) entry which is preliminary data.</text>
</comment>
<evidence type="ECO:0000313" key="3">
    <source>
        <dbReference type="EMBL" id="CAA0825406.1"/>
    </source>
</evidence>
<feature type="region of interest" description="Disordered" evidence="1">
    <location>
        <begin position="220"/>
        <end position="268"/>
    </location>
</feature>
<feature type="compositionally biased region" description="Acidic residues" evidence="1">
    <location>
        <begin position="599"/>
        <end position="610"/>
    </location>
</feature>
<protein>
    <submittedName>
        <fullName evidence="3">Uncharacterized protein</fullName>
    </submittedName>
</protein>
<sequence>MAVGERRAGVLLRCVVFGTGAASATVGVEASISFLTRTGYPRVQVGLLGGSWWRTWSGFRSCGSGRVSCRRNFPILFRIVSSLLSLWLIVFGVDSFGGGSDWLPAVKPDSENDKEEDHGVIKEGVDVDVNVVGEQTNNLEEKDFPVEGPSTVLSLGQDGEKEEVVKDVEMVDENCEDRDGDDEVAEDGDEQGQWLFNGTNEFGKLFMRRCAAKHNEEFGRFDEKKEEEEEEVQIEEDEVAEEEEEDGDENENKFGLSPSHHDSLNKEGYTGNYLQSMEVNQMAFNPQDQLGRQSSSMDDMSLFNNTGKRVLEHNETHLMDNPNEPNKKLRISNSWDHNNKHMDFGSCMEQIQHVAETAKMLYEQKARELEYANMNQQIILSELQKRDSIIEHLHKTRFEELQKKDGEIYRLERELYLMETVLDGYRKALKETQRAFAEYREKAQLPEEPTYKDVGPGGLMLTAGEIEKIRKKQEEEFRMNCFIVEQKMKEVEEDWEGRFREYAEKVDFFKNKLTGLEANAKELIELCGNRKTKRIDEMGAEASEPQTEEVVTEEALWGPQSEEKMCDADEDEQPFAPQSEEKECEAEEPQSTPQPEVKEESEAEESLPNA</sequence>
<feature type="compositionally biased region" description="Acidic residues" evidence="1">
    <location>
        <begin position="225"/>
        <end position="249"/>
    </location>
</feature>
<dbReference type="AlphaFoldDB" id="A0A9N7N984"/>
<dbReference type="OrthoDB" id="1935530at2759"/>
<accession>A0A9N7N984</accession>
<evidence type="ECO:0000313" key="4">
    <source>
        <dbReference type="Proteomes" id="UP001153555"/>
    </source>
</evidence>
<keyword evidence="2" id="KW-0812">Transmembrane</keyword>
<keyword evidence="4" id="KW-1185">Reference proteome</keyword>
<evidence type="ECO:0000256" key="2">
    <source>
        <dbReference type="SAM" id="Phobius"/>
    </source>
</evidence>
<dbReference type="Proteomes" id="UP001153555">
    <property type="component" value="Unassembled WGS sequence"/>
</dbReference>
<keyword evidence="2" id="KW-0472">Membrane</keyword>
<evidence type="ECO:0000256" key="1">
    <source>
        <dbReference type="SAM" id="MobiDB-lite"/>
    </source>
</evidence>
<feature type="region of interest" description="Disordered" evidence="1">
    <location>
        <begin position="539"/>
        <end position="610"/>
    </location>
</feature>
<dbReference type="EMBL" id="CACSLK010026072">
    <property type="protein sequence ID" value="CAA0825406.1"/>
    <property type="molecule type" value="Genomic_DNA"/>
</dbReference>
<organism evidence="3 4">
    <name type="scientific">Striga hermonthica</name>
    <name type="common">Purple witchweed</name>
    <name type="synonym">Buchnera hermonthica</name>
    <dbReference type="NCBI Taxonomy" id="68872"/>
    <lineage>
        <taxon>Eukaryota</taxon>
        <taxon>Viridiplantae</taxon>
        <taxon>Streptophyta</taxon>
        <taxon>Embryophyta</taxon>
        <taxon>Tracheophyta</taxon>
        <taxon>Spermatophyta</taxon>
        <taxon>Magnoliopsida</taxon>
        <taxon>eudicotyledons</taxon>
        <taxon>Gunneridae</taxon>
        <taxon>Pentapetalae</taxon>
        <taxon>asterids</taxon>
        <taxon>lamiids</taxon>
        <taxon>Lamiales</taxon>
        <taxon>Orobanchaceae</taxon>
        <taxon>Buchnereae</taxon>
        <taxon>Striga</taxon>
    </lineage>
</organism>
<name>A0A9N7N984_STRHE</name>
<reference evidence="3" key="1">
    <citation type="submission" date="2019-12" db="EMBL/GenBank/DDBJ databases">
        <authorList>
            <person name="Scholes J."/>
        </authorList>
    </citation>
    <scope>NUCLEOTIDE SEQUENCE</scope>
</reference>